<name>A0ACB8YRF3_9ASTR</name>
<evidence type="ECO:0000313" key="2">
    <source>
        <dbReference type="Proteomes" id="UP001056120"/>
    </source>
</evidence>
<sequence>MHESGATEEEARGYIKEMIRDAWKKLNKERALANSQVSREYIEYATNMARMAQFIWANRTNILILLQQYIEVAETSGGAAAAGSDPFGGADDDDVSLLKNWITRSNNIHSF</sequence>
<protein>
    <submittedName>
        <fullName evidence="1">Uncharacterized protein</fullName>
    </submittedName>
</protein>
<dbReference type="EMBL" id="CM042044">
    <property type="protein sequence ID" value="KAI3687934.1"/>
    <property type="molecule type" value="Genomic_DNA"/>
</dbReference>
<accession>A0ACB8YRF3</accession>
<comment type="caution">
    <text evidence="1">The sequence shown here is derived from an EMBL/GenBank/DDBJ whole genome shotgun (WGS) entry which is preliminary data.</text>
</comment>
<organism evidence="1 2">
    <name type="scientific">Smallanthus sonchifolius</name>
    <dbReference type="NCBI Taxonomy" id="185202"/>
    <lineage>
        <taxon>Eukaryota</taxon>
        <taxon>Viridiplantae</taxon>
        <taxon>Streptophyta</taxon>
        <taxon>Embryophyta</taxon>
        <taxon>Tracheophyta</taxon>
        <taxon>Spermatophyta</taxon>
        <taxon>Magnoliopsida</taxon>
        <taxon>eudicotyledons</taxon>
        <taxon>Gunneridae</taxon>
        <taxon>Pentapetalae</taxon>
        <taxon>asterids</taxon>
        <taxon>campanulids</taxon>
        <taxon>Asterales</taxon>
        <taxon>Asteraceae</taxon>
        <taxon>Asteroideae</taxon>
        <taxon>Heliantheae alliance</taxon>
        <taxon>Millerieae</taxon>
        <taxon>Smallanthus</taxon>
    </lineage>
</organism>
<evidence type="ECO:0000313" key="1">
    <source>
        <dbReference type="EMBL" id="KAI3687934.1"/>
    </source>
</evidence>
<reference evidence="2" key="1">
    <citation type="journal article" date="2022" name="Mol. Ecol. Resour.">
        <title>The genomes of chicory, endive, great burdock and yacon provide insights into Asteraceae palaeo-polyploidization history and plant inulin production.</title>
        <authorList>
            <person name="Fan W."/>
            <person name="Wang S."/>
            <person name="Wang H."/>
            <person name="Wang A."/>
            <person name="Jiang F."/>
            <person name="Liu H."/>
            <person name="Zhao H."/>
            <person name="Xu D."/>
            <person name="Zhang Y."/>
        </authorList>
    </citation>
    <scope>NUCLEOTIDE SEQUENCE [LARGE SCALE GENOMIC DNA]</scope>
    <source>
        <strain evidence="2">cv. Yunnan</strain>
    </source>
</reference>
<keyword evidence="2" id="KW-1185">Reference proteome</keyword>
<gene>
    <name evidence="1" type="ORF">L1987_81639</name>
</gene>
<dbReference type="Proteomes" id="UP001056120">
    <property type="component" value="Linkage Group LG27"/>
</dbReference>
<reference evidence="1 2" key="2">
    <citation type="journal article" date="2022" name="Mol. Ecol. Resour.">
        <title>The genomes of chicory, endive, great burdock and yacon provide insights into Asteraceae paleo-polyploidization history and plant inulin production.</title>
        <authorList>
            <person name="Fan W."/>
            <person name="Wang S."/>
            <person name="Wang H."/>
            <person name="Wang A."/>
            <person name="Jiang F."/>
            <person name="Liu H."/>
            <person name="Zhao H."/>
            <person name="Xu D."/>
            <person name="Zhang Y."/>
        </authorList>
    </citation>
    <scope>NUCLEOTIDE SEQUENCE [LARGE SCALE GENOMIC DNA]</scope>
    <source>
        <strain evidence="2">cv. Yunnan</strain>
        <tissue evidence="1">Leaves</tissue>
    </source>
</reference>
<proteinExistence type="predicted"/>